<feature type="compositionally biased region" description="Basic and acidic residues" evidence="1">
    <location>
        <begin position="317"/>
        <end position="330"/>
    </location>
</feature>
<accession>A0A6G1I9Z3</accession>
<feature type="region of interest" description="Disordered" evidence="1">
    <location>
        <begin position="144"/>
        <end position="506"/>
    </location>
</feature>
<proteinExistence type="predicted"/>
<feature type="compositionally biased region" description="Low complexity" evidence="1">
    <location>
        <begin position="1063"/>
        <end position="1077"/>
    </location>
</feature>
<reference evidence="3" key="1">
    <citation type="journal article" date="2020" name="Stud. Mycol.">
        <title>101 Dothideomycetes genomes: a test case for predicting lifestyles and emergence of pathogens.</title>
        <authorList>
            <person name="Haridas S."/>
            <person name="Albert R."/>
            <person name="Binder M."/>
            <person name="Bloem J."/>
            <person name="Labutti K."/>
            <person name="Salamov A."/>
            <person name="Andreopoulos B."/>
            <person name="Baker S."/>
            <person name="Barry K."/>
            <person name="Bills G."/>
            <person name="Bluhm B."/>
            <person name="Cannon C."/>
            <person name="Castanera R."/>
            <person name="Culley D."/>
            <person name="Daum C."/>
            <person name="Ezra D."/>
            <person name="Gonzalez J."/>
            <person name="Henrissat B."/>
            <person name="Kuo A."/>
            <person name="Liang C."/>
            <person name="Lipzen A."/>
            <person name="Lutzoni F."/>
            <person name="Magnuson J."/>
            <person name="Mondo S."/>
            <person name="Nolan M."/>
            <person name="Ohm R."/>
            <person name="Pangilinan J."/>
            <person name="Park H.-J."/>
            <person name="Ramirez L."/>
            <person name="Alfaro M."/>
            <person name="Sun H."/>
            <person name="Tritt A."/>
            <person name="Yoshinaga Y."/>
            <person name="Zwiers L.-H."/>
            <person name="Turgeon B."/>
            <person name="Goodwin S."/>
            <person name="Spatafora J."/>
            <person name="Crous P."/>
            <person name="Grigoriev I."/>
        </authorList>
    </citation>
    <scope>NUCLEOTIDE SEQUENCE</scope>
    <source>
        <strain evidence="3">CBS 262.69</strain>
    </source>
</reference>
<dbReference type="InterPro" id="IPR001005">
    <property type="entry name" value="SANT/Myb"/>
</dbReference>
<feature type="domain" description="Myb-like" evidence="2">
    <location>
        <begin position="566"/>
        <end position="615"/>
    </location>
</feature>
<dbReference type="AlphaFoldDB" id="A0A6G1I9Z3"/>
<organism evidence="3 4">
    <name type="scientific">Trichodelitschia bisporula</name>
    <dbReference type="NCBI Taxonomy" id="703511"/>
    <lineage>
        <taxon>Eukaryota</taxon>
        <taxon>Fungi</taxon>
        <taxon>Dikarya</taxon>
        <taxon>Ascomycota</taxon>
        <taxon>Pezizomycotina</taxon>
        <taxon>Dothideomycetes</taxon>
        <taxon>Dothideomycetes incertae sedis</taxon>
        <taxon>Phaeotrichales</taxon>
        <taxon>Phaeotrichaceae</taxon>
        <taxon>Trichodelitschia</taxon>
    </lineage>
</organism>
<feature type="compositionally biased region" description="Low complexity" evidence="1">
    <location>
        <begin position="955"/>
        <end position="977"/>
    </location>
</feature>
<keyword evidence="4" id="KW-1185">Reference proteome</keyword>
<dbReference type="Proteomes" id="UP000799640">
    <property type="component" value="Unassembled WGS sequence"/>
</dbReference>
<feature type="compositionally biased region" description="Polar residues" evidence="1">
    <location>
        <begin position="637"/>
        <end position="650"/>
    </location>
</feature>
<feature type="compositionally biased region" description="Polar residues" evidence="1">
    <location>
        <begin position="752"/>
        <end position="761"/>
    </location>
</feature>
<name>A0A6G1I9Z3_9PEZI</name>
<dbReference type="CDD" id="cd00167">
    <property type="entry name" value="SANT"/>
    <property type="match status" value="1"/>
</dbReference>
<dbReference type="Gene3D" id="1.10.10.60">
    <property type="entry name" value="Homeodomain-like"/>
    <property type="match status" value="1"/>
</dbReference>
<feature type="compositionally biased region" description="Polar residues" evidence="1">
    <location>
        <begin position="831"/>
        <end position="848"/>
    </location>
</feature>
<evidence type="ECO:0000313" key="4">
    <source>
        <dbReference type="Proteomes" id="UP000799640"/>
    </source>
</evidence>
<dbReference type="SUPFAM" id="SSF46689">
    <property type="entry name" value="Homeodomain-like"/>
    <property type="match status" value="1"/>
</dbReference>
<feature type="region of interest" description="Disordered" evidence="1">
    <location>
        <begin position="675"/>
        <end position="712"/>
    </location>
</feature>
<feature type="compositionally biased region" description="Basic and acidic residues" evidence="1">
    <location>
        <begin position="1113"/>
        <end position="1137"/>
    </location>
</feature>
<feature type="compositionally biased region" description="Polar residues" evidence="1">
    <location>
        <begin position="863"/>
        <end position="873"/>
    </location>
</feature>
<evidence type="ECO:0000259" key="2">
    <source>
        <dbReference type="PROSITE" id="PS50090"/>
    </source>
</evidence>
<dbReference type="Pfam" id="PF10407">
    <property type="entry name" value="Cytokin_check_N"/>
    <property type="match status" value="1"/>
</dbReference>
<sequence length="1227" mass="130589">MRLLVKVLPLPASTSSSLPNWRKSKAEDVGRVDAFVMPVDPQQTFAAVWEEVETRYKKNYLDSVHAQQFVIKKLQNGDGFDIDISDTVGDIFPPDTPAKECLIQVLQANVFREASIPPTSNLRTHTAHRRHLKIARRSSLLRLSESAEPEADEPAPPKVSQEDVLRKSISQTPAVNDANPSRHSTDANGEVLARVSSTTSDSSTGRDAQPAAPLSIPETVTSSPSGKLPGEVQNGIDTARMSVSQPNFSSPKDAASFNENAQSQQKQVGRDLPPSSPGLGDHSAANAVDEMEVDTYASQPSSSRHADSIGASGASRDSTKSESSPLDRRTSTQAVANQAAFASMSRSSMDNRNHRLTSESIAEQAQPSPQTPSDASPAPAQSRRRNDIYDVPTDTEAEIEQRRNLRHQKSTPAVSSPIAPVSESPSLRASKFTPASRVPLFTNGIQPPPNQSGSSRATTIGTQRVPQPPAQVGASQQSERPQAPGFTPVAQSHTRRISSSLQAAASPVGTKIESPVAAPVQSLGVAPAQTAPSPIPPIQSQLQAKEGRQKSVLNKVQDKNARVSKSTKLNPMRWTKEESTLLYRLRSADTSWEEVFKRFPGRTNPSVRKHWSRLHTTGFQPSESESGTESEAERPSQDAQPSVQPQSNGTKIHAASPSVQTRLNSVVPVVVIKRQQNPRGENPISSSTQPQPVATSPESGANCSKDEDTNYSDIDEQTEAAMVECLERVESQTPAPAESARSSADPRVRITNGENAATSGGLTPPPASSAGANRDTSESSRMPPAETTPAVAEKQTPLLNLTGSQYKGKQRVSVQWTALNSPRAERRTAPSVHQSPESVSSPLSTIRSPKSKSEIGVPPKMGSLQSVKTTTKSKAIKFGVLPTSSVSPVSSKAAPPPASAPQPTVPSSSAFSSASSSASESPSEPPQQPGATALSSSTPKSPQNGSRLATEHTVSSLIDRSASEASSSSSGSSTGSPAPKPSTQTNPKVVASDSDSDDTSESSDSDESSLDESLFPKKLPTPTRPREETPSHKEQKPYRHPMLDALKASQVSLENPRYNGRASLSSSQPSASGVGSSKAPKGARVGFSASQPVKWSQFGRRGSPAPSVGQPLHSDDDTTDKESRSSRKSEAPEPEHGNKRKRLSEPLPTKKKARPNNSPVHKSPMHRSPLNKSKSSHKSRTVSKKKARSGPEPPKKLISVGPTSSAVHDGPEAPAVRTAWPMGAFKR</sequence>
<feature type="region of interest" description="Disordered" evidence="1">
    <location>
        <begin position="724"/>
        <end position="1227"/>
    </location>
</feature>
<feature type="compositionally biased region" description="Low complexity" evidence="1">
    <location>
        <begin position="905"/>
        <end position="922"/>
    </location>
</feature>
<feature type="compositionally biased region" description="Acidic residues" evidence="1">
    <location>
        <begin position="994"/>
        <end position="1010"/>
    </location>
</feature>
<feature type="compositionally biased region" description="Basic residues" evidence="1">
    <location>
        <begin position="1174"/>
        <end position="1188"/>
    </location>
</feature>
<feature type="compositionally biased region" description="Polar residues" evidence="1">
    <location>
        <begin position="257"/>
        <end position="267"/>
    </location>
</feature>
<feature type="compositionally biased region" description="Polar residues" evidence="1">
    <location>
        <begin position="451"/>
        <end position="465"/>
    </location>
</feature>
<feature type="compositionally biased region" description="Polar residues" evidence="1">
    <location>
        <begin position="797"/>
        <end position="820"/>
    </location>
</feature>
<dbReference type="InterPro" id="IPR018844">
    <property type="entry name" value="Dnt1-like_N"/>
</dbReference>
<protein>
    <recommendedName>
        <fullName evidence="2">Myb-like domain-containing protein</fullName>
    </recommendedName>
</protein>
<dbReference type="PROSITE" id="PS50090">
    <property type="entry name" value="MYB_LIKE"/>
    <property type="match status" value="1"/>
</dbReference>
<feature type="compositionally biased region" description="Polar residues" evidence="1">
    <location>
        <begin position="358"/>
        <end position="374"/>
    </location>
</feature>
<feature type="compositionally biased region" description="Basic and acidic residues" evidence="1">
    <location>
        <begin position="1024"/>
        <end position="1037"/>
    </location>
</feature>
<feature type="compositionally biased region" description="Polar residues" evidence="1">
    <location>
        <begin position="929"/>
        <end position="947"/>
    </location>
</feature>
<dbReference type="OrthoDB" id="6365676at2759"/>
<feature type="compositionally biased region" description="Polar residues" evidence="1">
    <location>
        <begin position="489"/>
        <end position="503"/>
    </location>
</feature>
<feature type="compositionally biased region" description="Low complexity" evidence="1">
    <location>
        <begin position="882"/>
        <end position="893"/>
    </location>
</feature>
<feature type="region of interest" description="Disordered" evidence="1">
    <location>
        <begin position="601"/>
        <end position="660"/>
    </location>
</feature>
<evidence type="ECO:0000256" key="1">
    <source>
        <dbReference type="SAM" id="MobiDB-lite"/>
    </source>
</evidence>
<feature type="compositionally biased region" description="Pro residues" evidence="1">
    <location>
        <begin position="894"/>
        <end position="904"/>
    </location>
</feature>
<dbReference type="InterPro" id="IPR009057">
    <property type="entry name" value="Homeodomain-like_sf"/>
</dbReference>
<gene>
    <name evidence="3" type="ORF">EJ06DRAFT_578360</name>
</gene>
<feature type="compositionally biased region" description="Polar residues" evidence="1">
    <location>
        <begin position="168"/>
        <end position="182"/>
    </location>
</feature>
<dbReference type="EMBL" id="ML996687">
    <property type="protein sequence ID" value="KAF2405118.1"/>
    <property type="molecule type" value="Genomic_DNA"/>
</dbReference>
<feature type="compositionally biased region" description="Polar residues" evidence="1">
    <location>
        <begin position="675"/>
        <end position="702"/>
    </location>
</feature>
<feature type="compositionally biased region" description="Polar residues" evidence="1">
    <location>
        <begin position="241"/>
        <end position="250"/>
    </location>
</feature>
<evidence type="ECO:0000313" key="3">
    <source>
        <dbReference type="EMBL" id="KAF2405118.1"/>
    </source>
</evidence>